<dbReference type="Proteomes" id="UP000321181">
    <property type="component" value="Unassembled WGS sequence"/>
</dbReference>
<sequence>MHRTLSPHARASRALSTARRLTAGLAAATVAGALLTGVTATAAQAQTIPSGPPHGNFDGATAVSGGLKVRGWAADADTTSALTVKITVGGATTQIQTGVARPDVPKVFPQFGPATGWETVLPLPTGSHTVCVTVVNVGPGQDKTFPCRTAVVTSGTPTADTATTTARTLTWAPPALTSPTTITISATNRQPRLEAGKDYIIKMPSTPLEGLKGLILSGGRNVVLIGGEVKISQVGTTSESLRGLLLKDQTGTVHIEGLRITGGTLAEGINIDQRLGATVQLQNIRVDTVHGTQAGLHADVIQSWAGPKVLRIDGLTGYTNYQGLFLLPTQFGTAAPQLFDLRNVNIVGTTGSAYLFWRDNGTWPATTQNVWASTSQVGVGRGQYLMGNWSGVLSGKPATGDMVPVGRAGLGYASPGYTR</sequence>
<accession>A0A512DF50</accession>
<evidence type="ECO:0000313" key="2">
    <source>
        <dbReference type="EMBL" id="GEO35062.1"/>
    </source>
</evidence>
<keyword evidence="3" id="KW-1185">Reference proteome</keyword>
<feature type="signal peptide" evidence="1">
    <location>
        <begin position="1"/>
        <end position="42"/>
    </location>
</feature>
<protein>
    <recommendedName>
        <fullName evidence="4">Right handed beta helix domain-containing protein</fullName>
    </recommendedName>
</protein>
<feature type="chain" id="PRO_5022126121" description="Right handed beta helix domain-containing protein" evidence="1">
    <location>
        <begin position="43"/>
        <end position="419"/>
    </location>
</feature>
<gene>
    <name evidence="2" type="ORF">CAE01nite_27870</name>
</gene>
<evidence type="ECO:0008006" key="4">
    <source>
        <dbReference type="Google" id="ProtNLM"/>
    </source>
</evidence>
<proteinExistence type="predicted"/>
<reference evidence="2 3" key="1">
    <citation type="submission" date="2019-07" db="EMBL/GenBank/DDBJ databases">
        <title>Whole genome shotgun sequence of Cellulomonas aerilata NBRC 106308.</title>
        <authorList>
            <person name="Hosoyama A."/>
            <person name="Uohara A."/>
            <person name="Ohji S."/>
            <person name="Ichikawa N."/>
        </authorList>
    </citation>
    <scope>NUCLEOTIDE SEQUENCE [LARGE SCALE GENOMIC DNA]</scope>
    <source>
        <strain evidence="2 3">NBRC 106308</strain>
    </source>
</reference>
<dbReference type="OrthoDB" id="4830643at2"/>
<dbReference type="RefSeq" id="WP_146905780.1">
    <property type="nucleotide sequence ID" value="NZ_BAAARM010000001.1"/>
</dbReference>
<name>A0A512DF50_9CELL</name>
<keyword evidence="1" id="KW-0732">Signal</keyword>
<organism evidence="2 3">
    <name type="scientific">Cellulomonas aerilata</name>
    <dbReference type="NCBI Taxonomy" id="515326"/>
    <lineage>
        <taxon>Bacteria</taxon>
        <taxon>Bacillati</taxon>
        <taxon>Actinomycetota</taxon>
        <taxon>Actinomycetes</taxon>
        <taxon>Micrococcales</taxon>
        <taxon>Cellulomonadaceae</taxon>
        <taxon>Cellulomonas</taxon>
    </lineage>
</organism>
<evidence type="ECO:0000313" key="3">
    <source>
        <dbReference type="Proteomes" id="UP000321181"/>
    </source>
</evidence>
<comment type="caution">
    <text evidence="2">The sequence shown here is derived from an EMBL/GenBank/DDBJ whole genome shotgun (WGS) entry which is preliminary data.</text>
</comment>
<evidence type="ECO:0000256" key="1">
    <source>
        <dbReference type="SAM" id="SignalP"/>
    </source>
</evidence>
<dbReference type="EMBL" id="BJYY01000017">
    <property type="protein sequence ID" value="GEO35062.1"/>
    <property type="molecule type" value="Genomic_DNA"/>
</dbReference>
<dbReference type="AlphaFoldDB" id="A0A512DF50"/>